<dbReference type="EMBL" id="AFNH02000520">
    <property type="protein sequence ID" value="EZG67338.1"/>
    <property type="molecule type" value="Genomic_DNA"/>
</dbReference>
<protein>
    <submittedName>
        <fullName evidence="1">Uncharacterized protein</fullName>
    </submittedName>
</protein>
<evidence type="ECO:0000313" key="1">
    <source>
        <dbReference type="EMBL" id="EZG67338.1"/>
    </source>
</evidence>
<dbReference type="GeneID" id="22912549"/>
<dbReference type="Proteomes" id="UP000019763">
    <property type="component" value="Unassembled WGS sequence"/>
</dbReference>
<dbReference type="RefSeq" id="XP_011130264.1">
    <property type="nucleotide sequence ID" value="XM_011131962.1"/>
</dbReference>
<keyword evidence="2" id="KW-1185">Reference proteome</keyword>
<name>A0A023B7F6_GRENI</name>
<evidence type="ECO:0000313" key="2">
    <source>
        <dbReference type="Proteomes" id="UP000019763"/>
    </source>
</evidence>
<accession>A0A023B7F6</accession>
<dbReference type="AlphaFoldDB" id="A0A023B7F6"/>
<comment type="caution">
    <text evidence="1">The sequence shown here is derived from an EMBL/GenBank/DDBJ whole genome shotgun (WGS) entry which is preliminary data.</text>
</comment>
<organism evidence="1 2">
    <name type="scientific">Gregarina niphandrodes</name>
    <name type="common">Septate eugregarine</name>
    <dbReference type="NCBI Taxonomy" id="110365"/>
    <lineage>
        <taxon>Eukaryota</taxon>
        <taxon>Sar</taxon>
        <taxon>Alveolata</taxon>
        <taxon>Apicomplexa</taxon>
        <taxon>Conoidasida</taxon>
        <taxon>Gregarinasina</taxon>
        <taxon>Eugregarinorida</taxon>
        <taxon>Gregarinidae</taxon>
        <taxon>Gregarina</taxon>
    </lineage>
</organism>
<gene>
    <name evidence="1" type="ORF">GNI_069330</name>
</gene>
<dbReference type="VEuPathDB" id="CryptoDB:GNI_069330"/>
<sequence length="123" mass="14252">MSLRNLCRIARNTHFRCRHRHYCRLFTDLRESCTGRLCRLAEHGPQSRPHIPPAVTPILVGLGYKLRPEEDFLILLCHRRIPPHIPLRLSGHPLRLSGHPLRLSGHPLRLSGHPLRLLTLLRV</sequence>
<proteinExistence type="predicted"/>
<reference evidence="1" key="1">
    <citation type="submission" date="2013-12" db="EMBL/GenBank/DDBJ databases">
        <authorList>
            <person name="Omoto C.K."/>
            <person name="Sibley D."/>
            <person name="Venepally P."/>
            <person name="Hadjithomas M."/>
            <person name="Karamycheva S."/>
            <person name="Brunk B."/>
            <person name="Roos D."/>
            <person name="Caler E."/>
            <person name="Lorenzi H."/>
        </authorList>
    </citation>
    <scope>NUCLEOTIDE SEQUENCE</scope>
</reference>